<dbReference type="InterPro" id="IPR000794">
    <property type="entry name" value="Beta-ketoacyl_synthase"/>
</dbReference>
<evidence type="ECO:0000256" key="12">
    <source>
        <dbReference type="ARBA" id="ARBA00047318"/>
    </source>
</evidence>
<evidence type="ECO:0000256" key="5">
    <source>
        <dbReference type="ARBA" id="ARBA00022516"/>
    </source>
</evidence>
<organism evidence="18 19">
    <name type="scientific">Thermogemmatispora tikiterensis</name>
    <dbReference type="NCBI Taxonomy" id="1825093"/>
    <lineage>
        <taxon>Bacteria</taxon>
        <taxon>Bacillati</taxon>
        <taxon>Chloroflexota</taxon>
        <taxon>Ktedonobacteria</taxon>
        <taxon>Thermogemmatisporales</taxon>
        <taxon>Thermogemmatisporaceae</taxon>
        <taxon>Thermogemmatispora</taxon>
    </lineage>
</organism>
<sequence length="414" mass="44382">MRRVVVTGLGLITPLGNDVASSWEALCQGKSGIAEIVGFDTSPFRVKFGGQIKDFDPSAYMDRKEIRRTDPYQHIAIAATKQALAQSRLEISEEIADHVGVYIGSGIGGLMTLHEQFRILFERGPDRISPFFINMMIVDGAPGIVSIMTGARGPNWAAVSACATSAHTIGEAWETIRRGDAKAMIAGGSERGITPIAIAAFDNMHALSRRNDDPQGASRPFDATRDGFVMGEGAAVLILEELEFAKARGATILAEMVGYGATGDAYHVTEPAPGGAGLVRAMQMALRKSGLRPEDVDYINAHGTSTPYNDRTETQAIKTCFGEHAYRLAISSTKSMTGHTLGAAGAVEAVISIMTLLTGIIPPTINLHHPDPDCDLDYVPNQARQAQVRVAMSNSMGFGGHNACLIFKRYEESE</sequence>
<comment type="catalytic activity">
    <reaction evidence="13 14">
        <text>a fatty acyl-[ACP] + malonyl-[ACP] + H(+) = a 3-oxoacyl-[ACP] + holo-[ACP] + CO2</text>
        <dbReference type="Rhea" id="RHEA:22836"/>
        <dbReference type="Rhea" id="RHEA-COMP:9623"/>
        <dbReference type="Rhea" id="RHEA-COMP:9685"/>
        <dbReference type="Rhea" id="RHEA-COMP:9916"/>
        <dbReference type="Rhea" id="RHEA-COMP:14125"/>
        <dbReference type="ChEBI" id="CHEBI:15378"/>
        <dbReference type="ChEBI" id="CHEBI:16526"/>
        <dbReference type="ChEBI" id="CHEBI:64479"/>
        <dbReference type="ChEBI" id="CHEBI:78449"/>
        <dbReference type="ChEBI" id="CHEBI:78776"/>
        <dbReference type="ChEBI" id="CHEBI:138651"/>
    </reaction>
</comment>
<evidence type="ECO:0000256" key="6">
    <source>
        <dbReference type="ARBA" id="ARBA00022679"/>
    </source>
</evidence>
<dbReference type="NCBIfam" id="NF005589">
    <property type="entry name" value="PRK07314.1"/>
    <property type="match status" value="1"/>
</dbReference>
<evidence type="ECO:0000313" key="18">
    <source>
        <dbReference type="EMBL" id="RAQ96495.1"/>
    </source>
</evidence>
<dbReference type="InterPro" id="IPR017568">
    <property type="entry name" value="3-oxoacyl-ACP_synth-2"/>
</dbReference>
<evidence type="ECO:0000256" key="1">
    <source>
        <dbReference type="ARBA" id="ARBA00005194"/>
    </source>
</evidence>
<dbReference type="GO" id="GO:0004315">
    <property type="term" value="F:3-oxoacyl-[acyl-carrier-protein] synthase activity"/>
    <property type="evidence" value="ECO:0007669"/>
    <property type="project" value="UniProtKB-UniRule"/>
</dbReference>
<gene>
    <name evidence="18" type="ORF">A4R35_13185</name>
</gene>
<evidence type="ECO:0000256" key="8">
    <source>
        <dbReference type="ARBA" id="ARBA00023098"/>
    </source>
</evidence>
<dbReference type="SUPFAM" id="SSF53901">
    <property type="entry name" value="Thiolase-like"/>
    <property type="match status" value="2"/>
</dbReference>
<evidence type="ECO:0000256" key="15">
    <source>
        <dbReference type="PIRSR" id="PIRSR000447-1"/>
    </source>
</evidence>
<evidence type="ECO:0000256" key="16">
    <source>
        <dbReference type="RuleBase" id="RU003694"/>
    </source>
</evidence>
<comment type="function">
    <text evidence="11 14">Involved in the type II fatty acid elongation cycle. Catalyzes the elongation of a wide range of acyl-ACP by the addition of two carbons from malonyl-ACP to an acyl acceptor. Can efficiently catalyze the conversion of palmitoleoyl-ACP (cis-hexadec-9-enoyl-ACP) to cis-vaccenoyl-ACP (cis-octadec-11-enoyl-ACP), an essential step in the thermal regulation of fatty acid composition.</text>
</comment>
<keyword evidence="6 14" id="KW-0808">Transferase</keyword>
<keyword evidence="19" id="KW-1185">Reference proteome</keyword>
<dbReference type="InterPro" id="IPR020841">
    <property type="entry name" value="PKS_Beta-ketoAc_synthase_dom"/>
</dbReference>
<evidence type="ECO:0000256" key="7">
    <source>
        <dbReference type="ARBA" id="ARBA00022832"/>
    </source>
</evidence>
<dbReference type="RefSeq" id="WP_112430116.1">
    <property type="nucleotide sequence ID" value="NZ_MCIF01000002.1"/>
</dbReference>
<dbReference type="GO" id="GO:0005829">
    <property type="term" value="C:cytosol"/>
    <property type="evidence" value="ECO:0007669"/>
    <property type="project" value="TreeGrafter"/>
</dbReference>
<evidence type="ECO:0000256" key="11">
    <source>
        <dbReference type="ARBA" id="ARBA00024006"/>
    </source>
</evidence>
<keyword evidence="9 14" id="KW-0275">Fatty acid biosynthesis</keyword>
<dbReference type="InterPro" id="IPR014030">
    <property type="entry name" value="Ketoacyl_synth_N"/>
</dbReference>
<dbReference type="InterPro" id="IPR016039">
    <property type="entry name" value="Thiolase-like"/>
</dbReference>
<dbReference type="PROSITE" id="PS00606">
    <property type="entry name" value="KS3_1"/>
    <property type="match status" value="1"/>
</dbReference>
<dbReference type="Pfam" id="PF00109">
    <property type="entry name" value="ketoacyl-synt"/>
    <property type="match status" value="1"/>
</dbReference>
<comment type="similarity">
    <text evidence="2 14 16">Belongs to the thiolase-like superfamily. Beta-ketoacyl-ACP synthases family.</text>
</comment>
<dbReference type="SMART" id="SM00825">
    <property type="entry name" value="PKS_KS"/>
    <property type="match status" value="1"/>
</dbReference>
<evidence type="ECO:0000259" key="17">
    <source>
        <dbReference type="PROSITE" id="PS52004"/>
    </source>
</evidence>
<dbReference type="CDD" id="cd00834">
    <property type="entry name" value="KAS_I_II"/>
    <property type="match status" value="1"/>
</dbReference>
<dbReference type="PANTHER" id="PTHR11712">
    <property type="entry name" value="POLYKETIDE SYNTHASE-RELATED"/>
    <property type="match status" value="1"/>
</dbReference>
<keyword evidence="7" id="KW-0276">Fatty acid metabolism</keyword>
<evidence type="ECO:0000256" key="2">
    <source>
        <dbReference type="ARBA" id="ARBA00008467"/>
    </source>
</evidence>
<dbReference type="FunFam" id="3.40.47.10:FF:000009">
    <property type="entry name" value="3-oxoacyl-[acyl-carrier-protein] synthase 2"/>
    <property type="match status" value="1"/>
</dbReference>
<dbReference type="PIRSF" id="PIRSF000447">
    <property type="entry name" value="KAS_II"/>
    <property type="match status" value="1"/>
</dbReference>
<keyword evidence="8" id="KW-0443">Lipid metabolism</keyword>
<protein>
    <recommendedName>
        <fullName evidence="4 14">3-oxoacyl-[acyl-carrier-protein] synthase 2</fullName>
        <ecNumber evidence="3 14">2.3.1.179</ecNumber>
    </recommendedName>
</protein>
<keyword evidence="5 14" id="KW-0444">Lipid biosynthesis</keyword>
<dbReference type="InterPro" id="IPR014031">
    <property type="entry name" value="Ketoacyl_synth_C"/>
</dbReference>
<evidence type="ECO:0000256" key="14">
    <source>
        <dbReference type="PIRNR" id="PIRNR000447"/>
    </source>
</evidence>
<feature type="domain" description="Ketosynthase family 3 (KS3)" evidence="17">
    <location>
        <begin position="1"/>
        <end position="409"/>
    </location>
</feature>
<dbReference type="EC" id="2.3.1.179" evidence="3 14"/>
<comment type="pathway">
    <text evidence="1 14">Lipid metabolism; fatty acid biosynthesis.</text>
</comment>
<dbReference type="InterPro" id="IPR018201">
    <property type="entry name" value="Ketoacyl_synth_AS"/>
</dbReference>
<comment type="caution">
    <text evidence="18">The sequence shown here is derived from an EMBL/GenBank/DDBJ whole genome shotgun (WGS) entry which is preliminary data.</text>
</comment>
<dbReference type="PANTHER" id="PTHR11712:SF336">
    <property type="entry name" value="3-OXOACYL-[ACYL-CARRIER-PROTEIN] SYNTHASE, MITOCHONDRIAL"/>
    <property type="match status" value="1"/>
</dbReference>
<evidence type="ECO:0000256" key="4">
    <source>
        <dbReference type="ARBA" id="ARBA00014657"/>
    </source>
</evidence>
<feature type="active site" description="For beta-ketoacyl synthase activity" evidence="15">
    <location>
        <position position="162"/>
    </location>
</feature>
<evidence type="ECO:0000313" key="19">
    <source>
        <dbReference type="Proteomes" id="UP000248706"/>
    </source>
</evidence>
<keyword evidence="10 14" id="KW-0012">Acyltransferase</keyword>
<evidence type="ECO:0000256" key="9">
    <source>
        <dbReference type="ARBA" id="ARBA00023160"/>
    </source>
</evidence>
<dbReference type="AlphaFoldDB" id="A0A328VQT3"/>
<dbReference type="EMBL" id="MCIF01000002">
    <property type="protein sequence ID" value="RAQ96495.1"/>
    <property type="molecule type" value="Genomic_DNA"/>
</dbReference>
<evidence type="ECO:0000256" key="10">
    <source>
        <dbReference type="ARBA" id="ARBA00023315"/>
    </source>
</evidence>
<reference evidence="18 19" key="1">
    <citation type="submission" date="2016-08" db="EMBL/GenBank/DDBJ databases">
        <title>Analysis of Carbohydrate Active Enzymes in Thermogemmatispora T81 Reveals Carbohydrate Degradation Ability.</title>
        <authorList>
            <person name="Tomazini A."/>
            <person name="Lal S."/>
            <person name="Stott M."/>
            <person name="Henrissat B."/>
            <person name="Polikarpov I."/>
            <person name="Sparling R."/>
            <person name="Levin D.B."/>
        </authorList>
    </citation>
    <scope>NUCLEOTIDE SEQUENCE [LARGE SCALE GENOMIC DNA]</scope>
    <source>
        <strain evidence="18 19">T81</strain>
    </source>
</reference>
<comment type="catalytic activity">
    <reaction evidence="12 14">
        <text>(9Z)-hexadecenoyl-[ACP] + malonyl-[ACP] + H(+) = 3-oxo-(11Z)-octadecenoyl-[ACP] + holo-[ACP] + CO2</text>
        <dbReference type="Rhea" id="RHEA:55040"/>
        <dbReference type="Rhea" id="RHEA-COMP:9623"/>
        <dbReference type="Rhea" id="RHEA-COMP:9685"/>
        <dbReference type="Rhea" id="RHEA-COMP:10800"/>
        <dbReference type="Rhea" id="RHEA-COMP:14074"/>
        <dbReference type="ChEBI" id="CHEBI:15378"/>
        <dbReference type="ChEBI" id="CHEBI:16526"/>
        <dbReference type="ChEBI" id="CHEBI:64479"/>
        <dbReference type="ChEBI" id="CHEBI:78449"/>
        <dbReference type="ChEBI" id="CHEBI:83989"/>
        <dbReference type="ChEBI" id="CHEBI:138538"/>
        <dbReference type="EC" id="2.3.1.179"/>
    </reaction>
</comment>
<dbReference type="Proteomes" id="UP000248706">
    <property type="component" value="Unassembled WGS sequence"/>
</dbReference>
<dbReference type="GO" id="GO:0006633">
    <property type="term" value="P:fatty acid biosynthetic process"/>
    <property type="evidence" value="ECO:0007669"/>
    <property type="project" value="UniProtKB-UniRule"/>
</dbReference>
<proteinExistence type="inferred from homology"/>
<dbReference type="PROSITE" id="PS52004">
    <property type="entry name" value="KS3_2"/>
    <property type="match status" value="1"/>
</dbReference>
<dbReference type="NCBIfam" id="TIGR03150">
    <property type="entry name" value="fabF"/>
    <property type="match status" value="1"/>
</dbReference>
<dbReference type="UniPathway" id="UPA00094"/>
<name>A0A328VQT3_9CHLR</name>
<dbReference type="OrthoDB" id="9808669at2"/>
<evidence type="ECO:0000256" key="3">
    <source>
        <dbReference type="ARBA" id="ARBA00012356"/>
    </source>
</evidence>
<accession>A0A328VQT3</accession>
<evidence type="ECO:0000256" key="13">
    <source>
        <dbReference type="ARBA" id="ARBA00047659"/>
    </source>
</evidence>
<dbReference type="Pfam" id="PF02801">
    <property type="entry name" value="Ketoacyl-synt_C"/>
    <property type="match status" value="1"/>
</dbReference>
<dbReference type="Gene3D" id="3.40.47.10">
    <property type="match status" value="1"/>
</dbReference>